<dbReference type="EMBL" id="JACAZE010000003">
    <property type="protein sequence ID" value="KAF7319595.1"/>
    <property type="molecule type" value="Genomic_DNA"/>
</dbReference>
<evidence type="ECO:0000256" key="5">
    <source>
        <dbReference type="ARBA" id="ARBA00022824"/>
    </source>
</evidence>
<evidence type="ECO:0000256" key="6">
    <source>
        <dbReference type="ARBA" id="ARBA00022989"/>
    </source>
</evidence>
<comment type="caution">
    <text evidence="9">The sequence shown here is derived from an EMBL/GenBank/DDBJ whole genome shotgun (WGS) entry which is preliminary data.</text>
</comment>
<keyword evidence="4 8" id="KW-0812">Transmembrane</keyword>
<feature type="transmembrane region" description="Helical" evidence="8">
    <location>
        <begin position="246"/>
        <end position="272"/>
    </location>
</feature>
<organism evidence="9 10">
    <name type="scientific">Mycena chlorophos</name>
    <name type="common">Agaric fungus</name>
    <name type="synonym">Agaricus chlorophos</name>
    <dbReference type="NCBI Taxonomy" id="658473"/>
    <lineage>
        <taxon>Eukaryota</taxon>
        <taxon>Fungi</taxon>
        <taxon>Dikarya</taxon>
        <taxon>Basidiomycota</taxon>
        <taxon>Agaricomycotina</taxon>
        <taxon>Agaricomycetes</taxon>
        <taxon>Agaricomycetidae</taxon>
        <taxon>Agaricales</taxon>
        <taxon>Marasmiineae</taxon>
        <taxon>Mycenaceae</taxon>
        <taxon>Mycena</taxon>
    </lineage>
</organism>
<gene>
    <name evidence="9" type="ORF">HMN09_00299600</name>
</gene>
<evidence type="ECO:0000256" key="8">
    <source>
        <dbReference type="SAM" id="Phobius"/>
    </source>
</evidence>
<comment type="pathway">
    <text evidence="2">Glycolipid biosynthesis; glycosylphosphatidylinositol-anchor biosynthesis.</text>
</comment>
<dbReference type="InterPro" id="IPR009580">
    <property type="entry name" value="GPI_biosynthesis_protein_Pig-F"/>
</dbReference>
<dbReference type="GO" id="GO:0006506">
    <property type="term" value="P:GPI anchor biosynthetic process"/>
    <property type="evidence" value="ECO:0007669"/>
    <property type="project" value="UniProtKB-UniPathway"/>
</dbReference>
<keyword evidence="6 8" id="KW-1133">Transmembrane helix</keyword>
<keyword evidence="10" id="KW-1185">Reference proteome</keyword>
<name>A0A8H6TIJ4_MYCCL</name>
<dbReference type="GO" id="GO:0005789">
    <property type="term" value="C:endoplasmic reticulum membrane"/>
    <property type="evidence" value="ECO:0007669"/>
    <property type="project" value="UniProtKB-SubCell"/>
</dbReference>
<comment type="subcellular location">
    <subcellularLocation>
        <location evidence="1">Endoplasmic reticulum membrane</location>
        <topology evidence="1">Multi-pass membrane protein</topology>
    </subcellularLocation>
</comment>
<sequence>MGKKTAQQPQPAPAPSPYDNAHYFPFASYAATVGVHASLHGFSALFLPRTPGIAEFLPEVEFTSQDRPQAEFMEALTRSPAATLLCMLLGAVILQSWWGGWLRAWRIESLLQGSTTDKALARTRVNARKLLDLRDAWLATILASAVFFSVLILLGAPLSSHVPQTYLLAAVLAILTTFVPAYTLGSPFDSTVTRLTWLRIFAELSSRSPVERAILYPALGTVVGSWLGVIPIALDWDRPWQAWPLTPAFGAVAGYILASVAAISASAVRFLAEEHVRAEKLKTQ</sequence>
<feature type="transmembrane region" description="Helical" evidence="8">
    <location>
        <begin position="214"/>
        <end position="234"/>
    </location>
</feature>
<dbReference type="Pfam" id="PF06699">
    <property type="entry name" value="PIG-F"/>
    <property type="match status" value="1"/>
</dbReference>
<evidence type="ECO:0000256" key="2">
    <source>
        <dbReference type="ARBA" id="ARBA00004687"/>
    </source>
</evidence>
<reference evidence="9" key="1">
    <citation type="submission" date="2020-05" db="EMBL/GenBank/DDBJ databases">
        <title>Mycena genomes resolve the evolution of fungal bioluminescence.</title>
        <authorList>
            <person name="Tsai I.J."/>
        </authorList>
    </citation>
    <scope>NUCLEOTIDE SEQUENCE</scope>
    <source>
        <strain evidence="9">110903Hualien_Pintung</strain>
    </source>
</reference>
<evidence type="ECO:0000256" key="1">
    <source>
        <dbReference type="ARBA" id="ARBA00004477"/>
    </source>
</evidence>
<dbReference type="AlphaFoldDB" id="A0A8H6TIJ4"/>
<dbReference type="Proteomes" id="UP000613580">
    <property type="component" value="Unassembled WGS sequence"/>
</dbReference>
<keyword evidence="3" id="KW-0337">GPI-anchor biosynthesis</keyword>
<feature type="transmembrane region" description="Helical" evidence="8">
    <location>
        <begin position="136"/>
        <end position="154"/>
    </location>
</feature>
<evidence type="ECO:0000256" key="4">
    <source>
        <dbReference type="ARBA" id="ARBA00022692"/>
    </source>
</evidence>
<feature type="transmembrane region" description="Helical" evidence="8">
    <location>
        <begin position="166"/>
        <end position="185"/>
    </location>
</feature>
<evidence type="ECO:0000313" key="9">
    <source>
        <dbReference type="EMBL" id="KAF7319595.1"/>
    </source>
</evidence>
<accession>A0A8H6TIJ4</accession>
<proteinExistence type="predicted"/>
<keyword evidence="5" id="KW-0256">Endoplasmic reticulum</keyword>
<evidence type="ECO:0000256" key="3">
    <source>
        <dbReference type="ARBA" id="ARBA00022502"/>
    </source>
</evidence>
<keyword evidence="7 8" id="KW-0472">Membrane</keyword>
<dbReference type="UniPathway" id="UPA00196"/>
<dbReference type="OrthoDB" id="17366at2759"/>
<evidence type="ECO:0000313" key="10">
    <source>
        <dbReference type="Proteomes" id="UP000613580"/>
    </source>
</evidence>
<evidence type="ECO:0000256" key="7">
    <source>
        <dbReference type="ARBA" id="ARBA00023136"/>
    </source>
</evidence>
<protein>
    <submittedName>
        <fullName evidence="9">Uncharacterized protein</fullName>
    </submittedName>
</protein>